<evidence type="ECO:0000256" key="1">
    <source>
        <dbReference type="SAM" id="MobiDB-lite"/>
    </source>
</evidence>
<dbReference type="EMBL" id="BQNB010012721">
    <property type="protein sequence ID" value="GJT07079.1"/>
    <property type="molecule type" value="Genomic_DNA"/>
</dbReference>
<name>A0ABQ5B131_9ASTR</name>
<reference evidence="2" key="2">
    <citation type="submission" date="2022-01" db="EMBL/GenBank/DDBJ databases">
        <authorList>
            <person name="Yamashiro T."/>
            <person name="Shiraishi A."/>
            <person name="Satake H."/>
            <person name="Nakayama K."/>
        </authorList>
    </citation>
    <scope>NUCLEOTIDE SEQUENCE</scope>
</reference>
<sequence>MLGALRSMCASDMEMVEVSRYWSEIQFWEVTYCVEVVEEEYGPVDHELVFKAMSKALEVTNLAYLDLTDKTRTVYVMNLRDIRAVVALAQHDENEEAGSSQTGDGGTAIEGS</sequence>
<dbReference type="Proteomes" id="UP001151760">
    <property type="component" value="Unassembled WGS sequence"/>
</dbReference>
<evidence type="ECO:0000313" key="3">
    <source>
        <dbReference type="Proteomes" id="UP001151760"/>
    </source>
</evidence>
<proteinExistence type="predicted"/>
<evidence type="ECO:0000313" key="2">
    <source>
        <dbReference type="EMBL" id="GJT07079.1"/>
    </source>
</evidence>
<protein>
    <submittedName>
        <fullName evidence="2">Uncharacterized protein</fullName>
    </submittedName>
</protein>
<reference evidence="2" key="1">
    <citation type="journal article" date="2022" name="Int. J. Mol. Sci.">
        <title>Draft Genome of Tanacetum Coccineum: Genomic Comparison of Closely Related Tanacetum-Family Plants.</title>
        <authorList>
            <person name="Yamashiro T."/>
            <person name="Shiraishi A."/>
            <person name="Nakayama K."/>
            <person name="Satake H."/>
        </authorList>
    </citation>
    <scope>NUCLEOTIDE SEQUENCE</scope>
</reference>
<feature type="compositionally biased region" description="Gly residues" evidence="1">
    <location>
        <begin position="103"/>
        <end position="112"/>
    </location>
</feature>
<comment type="caution">
    <text evidence="2">The sequence shown here is derived from an EMBL/GenBank/DDBJ whole genome shotgun (WGS) entry which is preliminary data.</text>
</comment>
<gene>
    <name evidence="2" type="ORF">Tco_0841541</name>
</gene>
<feature type="region of interest" description="Disordered" evidence="1">
    <location>
        <begin position="92"/>
        <end position="112"/>
    </location>
</feature>
<keyword evidence="3" id="KW-1185">Reference proteome</keyword>
<organism evidence="2 3">
    <name type="scientific">Tanacetum coccineum</name>
    <dbReference type="NCBI Taxonomy" id="301880"/>
    <lineage>
        <taxon>Eukaryota</taxon>
        <taxon>Viridiplantae</taxon>
        <taxon>Streptophyta</taxon>
        <taxon>Embryophyta</taxon>
        <taxon>Tracheophyta</taxon>
        <taxon>Spermatophyta</taxon>
        <taxon>Magnoliopsida</taxon>
        <taxon>eudicotyledons</taxon>
        <taxon>Gunneridae</taxon>
        <taxon>Pentapetalae</taxon>
        <taxon>asterids</taxon>
        <taxon>campanulids</taxon>
        <taxon>Asterales</taxon>
        <taxon>Asteraceae</taxon>
        <taxon>Asteroideae</taxon>
        <taxon>Anthemideae</taxon>
        <taxon>Anthemidinae</taxon>
        <taxon>Tanacetum</taxon>
    </lineage>
</organism>
<accession>A0ABQ5B131</accession>